<dbReference type="InterPro" id="IPR005064">
    <property type="entry name" value="BUG"/>
</dbReference>
<dbReference type="EMBL" id="CP065748">
    <property type="protein sequence ID" value="QPS79879.1"/>
    <property type="molecule type" value="Genomic_DNA"/>
</dbReference>
<accession>A0A1H3IJ96</accession>
<dbReference type="PIRSF" id="PIRSF017082">
    <property type="entry name" value="YflP"/>
    <property type="match status" value="1"/>
</dbReference>
<evidence type="ECO:0000256" key="1">
    <source>
        <dbReference type="ARBA" id="ARBA00006987"/>
    </source>
</evidence>
<dbReference type="GeneID" id="94689575"/>
<evidence type="ECO:0000256" key="2">
    <source>
        <dbReference type="SAM" id="SignalP"/>
    </source>
</evidence>
<feature type="chain" id="PRO_5044558415" evidence="2">
    <location>
        <begin position="27"/>
        <end position="332"/>
    </location>
</feature>
<gene>
    <name evidence="3" type="ORF">I6G47_23095</name>
    <name evidence="4" type="ORF">SAMN05421547_103338</name>
</gene>
<comment type="similarity">
    <text evidence="1">Belongs to the UPF0065 (bug) family.</text>
</comment>
<reference evidence="4 5" key="1">
    <citation type="submission" date="2016-10" db="EMBL/GenBank/DDBJ databases">
        <authorList>
            <person name="de Groot N.N."/>
        </authorList>
    </citation>
    <scope>NUCLEOTIDE SEQUENCE [LARGE SCALE GENOMIC DNA]</scope>
    <source>
        <strain evidence="4 5">LMG 24775</strain>
    </source>
</reference>
<dbReference type="SUPFAM" id="SSF53850">
    <property type="entry name" value="Periplasmic binding protein-like II"/>
    <property type="match status" value="1"/>
</dbReference>
<dbReference type="KEGG" id="dla:I6G47_23095"/>
<dbReference type="PANTHER" id="PTHR42928">
    <property type="entry name" value="TRICARBOXYLATE-BINDING PROTEIN"/>
    <property type="match status" value="1"/>
</dbReference>
<dbReference type="RefSeq" id="WP_016448659.1">
    <property type="nucleotide sequence ID" value="NZ_CP065748.1"/>
</dbReference>
<proteinExistence type="inferred from homology"/>
<keyword evidence="4" id="KW-0675">Receptor</keyword>
<keyword evidence="2" id="KW-0732">Signal</keyword>
<feature type="signal peptide" evidence="2">
    <location>
        <begin position="1"/>
        <end position="26"/>
    </location>
</feature>
<dbReference type="InterPro" id="IPR042100">
    <property type="entry name" value="Bug_dom1"/>
</dbReference>
<evidence type="ECO:0000313" key="3">
    <source>
        <dbReference type="EMBL" id="QPS79879.1"/>
    </source>
</evidence>
<dbReference type="AlphaFoldDB" id="A0A1H3IJ96"/>
<dbReference type="Gene3D" id="3.40.190.10">
    <property type="entry name" value="Periplasmic binding protein-like II"/>
    <property type="match status" value="1"/>
</dbReference>
<dbReference type="Gene3D" id="3.40.190.150">
    <property type="entry name" value="Bordetella uptake gene, domain 1"/>
    <property type="match status" value="1"/>
</dbReference>
<dbReference type="Proteomes" id="UP000183417">
    <property type="component" value="Unassembled WGS sequence"/>
</dbReference>
<dbReference type="PANTHER" id="PTHR42928:SF5">
    <property type="entry name" value="BLR1237 PROTEIN"/>
    <property type="match status" value="1"/>
</dbReference>
<protein>
    <submittedName>
        <fullName evidence="3">Tripartite tricarboxylate transporter substrate binding protein</fullName>
    </submittedName>
    <submittedName>
        <fullName evidence="4">Tripartite-type tricarboxylate transporter, receptor component TctC</fullName>
    </submittedName>
</protein>
<organism evidence="4 5">
    <name type="scientific">Delftia lacustris</name>
    <dbReference type="NCBI Taxonomy" id="558537"/>
    <lineage>
        <taxon>Bacteria</taxon>
        <taxon>Pseudomonadati</taxon>
        <taxon>Pseudomonadota</taxon>
        <taxon>Betaproteobacteria</taxon>
        <taxon>Burkholderiales</taxon>
        <taxon>Comamonadaceae</taxon>
        <taxon>Delftia</taxon>
    </lineage>
</organism>
<dbReference type="EMBL" id="FNPE01000003">
    <property type="protein sequence ID" value="SDY27455.1"/>
    <property type="molecule type" value="Genomic_DNA"/>
</dbReference>
<reference evidence="3 6" key="2">
    <citation type="submission" date="2020-12" db="EMBL/GenBank/DDBJ databases">
        <title>FDA dAtabase for Regulatory Grade micrObial Sequences (FDA-ARGOS): Supporting development and validation of Infectious Disease Dx tests.</title>
        <authorList>
            <person name="Sproer C."/>
            <person name="Gronow S."/>
            <person name="Severitt S."/>
            <person name="Schroder I."/>
            <person name="Tallon L."/>
            <person name="Sadzewicz L."/>
            <person name="Zhao X."/>
            <person name="Boylan J."/>
            <person name="Ott S."/>
            <person name="Bowen H."/>
            <person name="Vavikolanu K."/>
            <person name="Mehta A."/>
            <person name="Aluvathingal J."/>
            <person name="Nadendla S."/>
            <person name="Lowell S."/>
            <person name="Myers T."/>
            <person name="Yan Y."/>
            <person name="Sichtig H."/>
        </authorList>
    </citation>
    <scope>NUCLEOTIDE SEQUENCE [LARGE SCALE GENOMIC DNA]</scope>
    <source>
        <strain evidence="3 6">FDAARGOS_890</strain>
    </source>
</reference>
<evidence type="ECO:0000313" key="5">
    <source>
        <dbReference type="Proteomes" id="UP000183417"/>
    </source>
</evidence>
<evidence type="ECO:0000313" key="6">
    <source>
        <dbReference type="Proteomes" id="UP000595064"/>
    </source>
</evidence>
<name>A0A1H3IJ96_9BURK</name>
<dbReference type="Pfam" id="PF03401">
    <property type="entry name" value="TctC"/>
    <property type="match status" value="1"/>
</dbReference>
<dbReference type="Proteomes" id="UP000595064">
    <property type="component" value="Chromosome"/>
</dbReference>
<sequence length="332" mass="34674">MFAIPTLARMLAASLAALAMLSQATAEPLAARNGYPAQPIRFISPFPPGGGNDASTRWVTTRLTEATGQPSVVENRGGAGGNIGAKAVAEAKPDGYTVLTGQVSLMAVNPALYSAPGFDPLKNFVPITQINAAPLAIVVASASPLKSFADLVARSKGEPGRVTYATPGNGTLSHLVGVVLSKENGVPMTHVPYKGAGPAINDLLGQQVDVLITSTSSVAGMIQAGQVRALAVTSPRRIGVFGKVPTLEELGLRNARFEDWYGFFAPAGTPPERVAFLHDAIVRTLQLPEVTKLVVDGGSEVVANTPEAFAAQLRQDMERWSRVVKLSGAKID</sequence>
<keyword evidence="6" id="KW-1185">Reference proteome</keyword>
<evidence type="ECO:0000313" key="4">
    <source>
        <dbReference type="EMBL" id="SDY27455.1"/>
    </source>
</evidence>
<dbReference type="CDD" id="cd07012">
    <property type="entry name" value="PBP2_Bug_TTT"/>
    <property type="match status" value="1"/>
</dbReference>